<accession>A0ABU0FL22</accession>
<sequence>MIVSHSELVELFYQSDRLDQRQLNWLRVRGVATQALIEPDPVLTARVAFDRAGTFDIVTNEEEGARALLFLCYDTSGVAADITAWNPRTDRLALWLGAVVGPGEDEILRPRLGAPLPVYRDPLWWLRNDRRGIVVVDARKARGKLAGIAMQAEDAVHAAELRCMLTTPSPRITWQAKAGAAA</sequence>
<dbReference type="EMBL" id="JAUSVK010000001">
    <property type="protein sequence ID" value="MDQ0395191.1"/>
    <property type="molecule type" value="Genomic_DNA"/>
</dbReference>
<comment type="caution">
    <text evidence="1">The sequence shown here is derived from an EMBL/GenBank/DDBJ whole genome shotgun (WGS) entry which is preliminary data.</text>
</comment>
<proteinExistence type="predicted"/>
<dbReference type="RefSeq" id="WP_307433649.1">
    <property type="nucleotide sequence ID" value="NZ_JAUSVK010000001.1"/>
</dbReference>
<protein>
    <submittedName>
        <fullName evidence="1">Uncharacterized protein</fullName>
    </submittedName>
</protein>
<name>A0ABU0FL22_9HYPH</name>
<keyword evidence="2" id="KW-1185">Reference proteome</keyword>
<dbReference type="Proteomes" id="UP001237448">
    <property type="component" value="Unassembled WGS sequence"/>
</dbReference>
<evidence type="ECO:0000313" key="2">
    <source>
        <dbReference type="Proteomes" id="UP001237448"/>
    </source>
</evidence>
<reference evidence="1 2" key="1">
    <citation type="submission" date="2023-07" db="EMBL/GenBank/DDBJ databases">
        <title>Genomic Encyclopedia of Type Strains, Phase IV (KMG-IV): sequencing the most valuable type-strain genomes for metagenomic binning, comparative biology and taxonomic classification.</title>
        <authorList>
            <person name="Goeker M."/>
        </authorList>
    </citation>
    <scope>NUCLEOTIDE SEQUENCE [LARGE SCALE GENOMIC DNA]</scope>
    <source>
        <strain evidence="1 2">DSM 5896</strain>
    </source>
</reference>
<organism evidence="1 2">
    <name type="scientific">Labrys monachus</name>
    <dbReference type="NCBI Taxonomy" id="217067"/>
    <lineage>
        <taxon>Bacteria</taxon>
        <taxon>Pseudomonadati</taxon>
        <taxon>Pseudomonadota</taxon>
        <taxon>Alphaproteobacteria</taxon>
        <taxon>Hyphomicrobiales</taxon>
        <taxon>Xanthobacteraceae</taxon>
        <taxon>Labrys</taxon>
    </lineage>
</organism>
<evidence type="ECO:0000313" key="1">
    <source>
        <dbReference type="EMBL" id="MDQ0395191.1"/>
    </source>
</evidence>
<gene>
    <name evidence="1" type="ORF">J3R73_004983</name>
</gene>